<reference evidence="1 2" key="1">
    <citation type="submission" date="2018-10" db="EMBL/GenBank/DDBJ databases">
        <title>Draft genome sequence of Pantoea vagans isolated from corpses of the sugarcane aphid Melanaphis sacchari Zehntner.</title>
        <authorList>
            <person name="Toledo E."/>
            <person name="Pena G."/>
            <person name="Lozano L."/>
        </authorList>
    </citation>
    <scope>NUCLEOTIDE SEQUENCE [LARGE SCALE GENOMIC DNA]</scope>
    <source>
        <strain evidence="1 2">ET-90</strain>
    </source>
</reference>
<keyword evidence="2" id="KW-1185">Reference proteome</keyword>
<gene>
    <name evidence="1" type="ORF">D9O29_23865</name>
</gene>
<organism evidence="1 2">
    <name type="scientific">Pantoea vagans</name>
    <dbReference type="NCBI Taxonomy" id="470934"/>
    <lineage>
        <taxon>Bacteria</taxon>
        <taxon>Pseudomonadati</taxon>
        <taxon>Pseudomonadota</taxon>
        <taxon>Gammaproteobacteria</taxon>
        <taxon>Enterobacterales</taxon>
        <taxon>Erwiniaceae</taxon>
        <taxon>Pantoea</taxon>
    </lineage>
</organism>
<proteinExistence type="predicted"/>
<comment type="caution">
    <text evidence="1">The sequence shown here is derived from an EMBL/GenBank/DDBJ whole genome shotgun (WGS) entry which is preliminary data.</text>
</comment>
<feature type="non-terminal residue" evidence="1">
    <location>
        <position position="1"/>
    </location>
</feature>
<name>A0ABY3L900_9GAMM</name>
<accession>A0ABY3L900</accession>
<dbReference type="Proteomes" id="UP000426772">
    <property type="component" value="Unassembled WGS sequence"/>
</dbReference>
<sequence length="85" mass="9510">LMVDVLILKALAVVHGSRSEAVLVVLESRGRHQGSKGKTWQGRGEVAPDCGFMVALTDRNRNYMRHAQFEFLATFESLNLVIKCH</sequence>
<dbReference type="EMBL" id="RCNL01000185">
    <property type="protein sequence ID" value="TXL69648.1"/>
    <property type="molecule type" value="Genomic_DNA"/>
</dbReference>
<evidence type="ECO:0000313" key="2">
    <source>
        <dbReference type="Proteomes" id="UP000426772"/>
    </source>
</evidence>
<evidence type="ECO:0000313" key="1">
    <source>
        <dbReference type="EMBL" id="TXL69648.1"/>
    </source>
</evidence>
<protein>
    <submittedName>
        <fullName evidence="1">Uncharacterized protein</fullName>
    </submittedName>
</protein>